<reference evidence="1" key="1">
    <citation type="submission" date="2019-03" db="EMBL/GenBank/DDBJ databases">
        <authorList>
            <person name="Mank J."/>
            <person name="Almeida P."/>
        </authorList>
    </citation>
    <scope>NUCLEOTIDE SEQUENCE</scope>
    <source>
        <strain evidence="1">78183</strain>
    </source>
</reference>
<dbReference type="EMBL" id="CAADRP010001236">
    <property type="protein sequence ID" value="VFU37393.1"/>
    <property type="molecule type" value="Genomic_DNA"/>
</dbReference>
<dbReference type="AlphaFoldDB" id="A0A6N2L9D4"/>
<name>A0A6N2L9D4_SALVM</name>
<evidence type="ECO:0000313" key="1">
    <source>
        <dbReference type="EMBL" id="VFU37393.1"/>
    </source>
</evidence>
<proteinExistence type="predicted"/>
<sequence>MASRRTVALITYHSRFSNSDSSTAIQLIDEMVGKGSQRIRLHFRFIGLESHDEIISDLASTVSESLLQQ</sequence>
<gene>
    <name evidence="1" type="ORF">SVIM_LOCUS197023</name>
</gene>
<protein>
    <submittedName>
        <fullName evidence="1">Uncharacterized protein</fullName>
    </submittedName>
</protein>
<accession>A0A6N2L9D4</accession>
<organism evidence="1">
    <name type="scientific">Salix viminalis</name>
    <name type="common">Common osier</name>
    <name type="synonym">Basket willow</name>
    <dbReference type="NCBI Taxonomy" id="40686"/>
    <lineage>
        <taxon>Eukaryota</taxon>
        <taxon>Viridiplantae</taxon>
        <taxon>Streptophyta</taxon>
        <taxon>Embryophyta</taxon>
        <taxon>Tracheophyta</taxon>
        <taxon>Spermatophyta</taxon>
        <taxon>Magnoliopsida</taxon>
        <taxon>eudicotyledons</taxon>
        <taxon>Gunneridae</taxon>
        <taxon>Pentapetalae</taxon>
        <taxon>rosids</taxon>
        <taxon>fabids</taxon>
        <taxon>Malpighiales</taxon>
        <taxon>Salicaceae</taxon>
        <taxon>Saliceae</taxon>
        <taxon>Salix</taxon>
    </lineage>
</organism>